<sequence length="97" mass="10708">METPHHCCQPHPEILNTTKSPPCLCEDGFYRKTFFGMFSRDDLFFFALEGLLYAFDEGIDWQRGAPESAPFSGFGEAGRREGGRGKFSGFGSSLSGA</sequence>
<dbReference type="EMBL" id="JALNTZ010000004">
    <property type="protein sequence ID" value="KAJ3653317.1"/>
    <property type="molecule type" value="Genomic_DNA"/>
</dbReference>
<evidence type="ECO:0000313" key="2">
    <source>
        <dbReference type="EMBL" id="KAJ3653317.1"/>
    </source>
</evidence>
<name>A0AA38MED1_9CUCU</name>
<reference evidence="2" key="1">
    <citation type="journal article" date="2023" name="G3 (Bethesda)">
        <title>Whole genome assemblies of Zophobas morio and Tenebrio molitor.</title>
        <authorList>
            <person name="Kaur S."/>
            <person name="Stinson S.A."/>
            <person name="diCenzo G.C."/>
        </authorList>
    </citation>
    <scope>NUCLEOTIDE SEQUENCE</scope>
    <source>
        <strain evidence="2">QUZm001</strain>
    </source>
</reference>
<evidence type="ECO:0000256" key="1">
    <source>
        <dbReference type="SAM" id="MobiDB-lite"/>
    </source>
</evidence>
<feature type="compositionally biased region" description="Low complexity" evidence="1">
    <location>
        <begin position="87"/>
        <end position="97"/>
    </location>
</feature>
<accession>A0AA38MED1</accession>
<keyword evidence="3" id="KW-1185">Reference proteome</keyword>
<comment type="caution">
    <text evidence="2">The sequence shown here is derived from an EMBL/GenBank/DDBJ whole genome shotgun (WGS) entry which is preliminary data.</text>
</comment>
<organism evidence="2 3">
    <name type="scientific">Zophobas morio</name>
    <dbReference type="NCBI Taxonomy" id="2755281"/>
    <lineage>
        <taxon>Eukaryota</taxon>
        <taxon>Metazoa</taxon>
        <taxon>Ecdysozoa</taxon>
        <taxon>Arthropoda</taxon>
        <taxon>Hexapoda</taxon>
        <taxon>Insecta</taxon>
        <taxon>Pterygota</taxon>
        <taxon>Neoptera</taxon>
        <taxon>Endopterygota</taxon>
        <taxon>Coleoptera</taxon>
        <taxon>Polyphaga</taxon>
        <taxon>Cucujiformia</taxon>
        <taxon>Tenebrionidae</taxon>
        <taxon>Zophobas</taxon>
    </lineage>
</organism>
<gene>
    <name evidence="2" type="ORF">Zmor_012575</name>
</gene>
<proteinExistence type="predicted"/>
<protein>
    <submittedName>
        <fullName evidence="2">Uncharacterized protein</fullName>
    </submittedName>
</protein>
<dbReference type="AlphaFoldDB" id="A0AA38MED1"/>
<evidence type="ECO:0000313" key="3">
    <source>
        <dbReference type="Proteomes" id="UP001168821"/>
    </source>
</evidence>
<dbReference type="Proteomes" id="UP001168821">
    <property type="component" value="Unassembled WGS sequence"/>
</dbReference>
<feature type="region of interest" description="Disordered" evidence="1">
    <location>
        <begin position="70"/>
        <end position="97"/>
    </location>
</feature>